<dbReference type="RefSeq" id="WP_258543641.1">
    <property type="nucleotide sequence ID" value="NZ_OU015584.1"/>
</dbReference>
<evidence type="ECO:0000313" key="3">
    <source>
        <dbReference type="Proteomes" id="UP000683507"/>
    </source>
</evidence>
<organism evidence="2 3">
    <name type="scientific">Parvicella tangerina</name>
    <dbReference type="NCBI Taxonomy" id="2829795"/>
    <lineage>
        <taxon>Bacteria</taxon>
        <taxon>Pseudomonadati</taxon>
        <taxon>Bacteroidota</taxon>
        <taxon>Flavobacteriia</taxon>
        <taxon>Flavobacteriales</taxon>
        <taxon>Parvicellaceae</taxon>
        <taxon>Parvicella</taxon>
    </lineage>
</organism>
<feature type="transmembrane region" description="Helical" evidence="1">
    <location>
        <begin position="88"/>
        <end position="105"/>
    </location>
</feature>
<keyword evidence="3" id="KW-1185">Reference proteome</keyword>
<dbReference type="AlphaFoldDB" id="A0A916JQR2"/>
<sequence length="162" mass="18795">MERKLKENQLHNNKRKKLRGWVLYFAAVLTGFIAIVFLMVMILNYYTAKIIFMMDSEVYLWIFASILFLGLSVIILKANISERIRNLLTILACVPYLIVCELISMNTMAEIIEINEGLLNHHLGNSFWSSVGVFFVVSYFFRRCAKTKNATKSVNSELLDNW</sequence>
<dbReference type="KEGG" id="ptan:CRYO30217_03468"/>
<keyword evidence="1" id="KW-1133">Transmembrane helix</keyword>
<proteinExistence type="predicted"/>
<accession>A0A916JQR2</accession>
<name>A0A916JQR2_9FLAO</name>
<reference evidence="2" key="1">
    <citation type="submission" date="2021-04" db="EMBL/GenBank/DDBJ databases">
        <authorList>
            <person name="Rodrigo-Torres L."/>
            <person name="Arahal R. D."/>
            <person name="Lucena T."/>
        </authorList>
    </citation>
    <scope>NUCLEOTIDE SEQUENCE</scope>
    <source>
        <strain evidence="2">AS29M-1</strain>
    </source>
</reference>
<feature type="transmembrane region" description="Helical" evidence="1">
    <location>
        <begin position="125"/>
        <end position="142"/>
    </location>
</feature>
<dbReference type="Proteomes" id="UP000683507">
    <property type="component" value="Chromosome"/>
</dbReference>
<dbReference type="EMBL" id="OU015584">
    <property type="protein sequence ID" value="CAG5087380.1"/>
    <property type="molecule type" value="Genomic_DNA"/>
</dbReference>
<protein>
    <submittedName>
        <fullName evidence="2">Uncharacterized protein</fullName>
    </submittedName>
</protein>
<gene>
    <name evidence="2" type="ORF">CRYO30217_03468</name>
</gene>
<feature type="transmembrane region" description="Helical" evidence="1">
    <location>
        <begin position="21"/>
        <end position="46"/>
    </location>
</feature>
<evidence type="ECO:0000256" key="1">
    <source>
        <dbReference type="SAM" id="Phobius"/>
    </source>
</evidence>
<keyword evidence="1" id="KW-0812">Transmembrane</keyword>
<feature type="transmembrane region" description="Helical" evidence="1">
    <location>
        <begin position="58"/>
        <end position="76"/>
    </location>
</feature>
<keyword evidence="1" id="KW-0472">Membrane</keyword>
<evidence type="ECO:0000313" key="2">
    <source>
        <dbReference type="EMBL" id="CAG5087380.1"/>
    </source>
</evidence>